<organism evidence="1 2">
    <name type="scientific">Methylobacterium aquaticum</name>
    <dbReference type="NCBI Taxonomy" id="270351"/>
    <lineage>
        <taxon>Bacteria</taxon>
        <taxon>Pseudomonadati</taxon>
        <taxon>Pseudomonadota</taxon>
        <taxon>Alphaproteobacteria</taxon>
        <taxon>Hyphomicrobiales</taxon>
        <taxon>Methylobacteriaceae</taxon>
        <taxon>Methylobacterium</taxon>
    </lineage>
</organism>
<protein>
    <submittedName>
        <fullName evidence="1">Sarcosine oxidase subunit delta</fullName>
    </submittedName>
</protein>
<accession>A0A0C6EXJ7</accession>
<dbReference type="GO" id="GO:0046653">
    <property type="term" value="P:tetrahydrofolate metabolic process"/>
    <property type="evidence" value="ECO:0007669"/>
    <property type="project" value="InterPro"/>
</dbReference>
<dbReference type="Pfam" id="PF04267">
    <property type="entry name" value="SoxD"/>
    <property type="match status" value="1"/>
</dbReference>
<dbReference type="GO" id="GO:0008115">
    <property type="term" value="F:sarcosine oxidase activity"/>
    <property type="evidence" value="ECO:0007669"/>
    <property type="project" value="InterPro"/>
</dbReference>
<dbReference type="AlphaFoldDB" id="A0A0C6EXJ7"/>
<dbReference type="EMBL" id="AP014704">
    <property type="protein sequence ID" value="BAQ44856.1"/>
    <property type="molecule type" value="Genomic_DNA"/>
</dbReference>
<reference evidence="2" key="2">
    <citation type="submission" date="2015-01" db="EMBL/GenBank/DDBJ databases">
        <title>Complete genome sequence of Methylobacterium aquaticum strain 22A.</title>
        <authorList>
            <person name="Tani A."/>
            <person name="Ogura Y."/>
            <person name="Hayashi T."/>
        </authorList>
    </citation>
    <scope>NUCLEOTIDE SEQUENCE [LARGE SCALE GENOMIC DNA]</scope>
    <source>
        <strain evidence="2">MA-22A</strain>
    </source>
</reference>
<evidence type="ECO:0000313" key="2">
    <source>
        <dbReference type="Proteomes" id="UP000061432"/>
    </source>
</evidence>
<dbReference type="Gene3D" id="3.30.2270.10">
    <property type="entry name" value="Folate-binding superfamily"/>
    <property type="match status" value="1"/>
</dbReference>
<dbReference type="RefSeq" id="WP_060846288.1">
    <property type="nucleotide sequence ID" value="NZ_AP014704.1"/>
</dbReference>
<proteinExistence type="predicted"/>
<gene>
    <name evidence="1" type="primary">soxD</name>
    <name evidence="1" type="ORF">Maq22A_c07665</name>
</gene>
<dbReference type="KEGG" id="maqu:Maq22A_c07665"/>
<dbReference type="InterPro" id="IPR038561">
    <property type="entry name" value="SoxD_sf"/>
</dbReference>
<dbReference type="Proteomes" id="UP000061432">
    <property type="component" value="Chromosome"/>
</dbReference>
<reference evidence="1 2" key="1">
    <citation type="journal article" date="2015" name="Genome Announc.">
        <title>Complete Genome Sequence of Methylobacterium aquaticum Strain 22A, Isolated from Racomitrium japonicum Moss.</title>
        <authorList>
            <person name="Tani A."/>
            <person name="Ogura Y."/>
            <person name="Hayashi T."/>
            <person name="Kimbara K."/>
        </authorList>
    </citation>
    <scope>NUCLEOTIDE SEQUENCE [LARGE SCALE GENOMIC DNA]</scope>
    <source>
        <strain evidence="1 2">MA-22A</strain>
    </source>
</reference>
<dbReference type="InterPro" id="IPR006279">
    <property type="entry name" value="SoxD"/>
</dbReference>
<dbReference type="STRING" id="270351.Maq22A_c07665"/>
<dbReference type="PATRIC" id="fig|270351.10.peg.1460"/>
<dbReference type="OrthoDB" id="7159274at2"/>
<evidence type="ECO:0000313" key="1">
    <source>
        <dbReference type="EMBL" id="BAQ44856.1"/>
    </source>
</evidence>
<name>A0A0C6EXJ7_9HYPH</name>
<sequence length="95" mass="10254">MRIRCPYCGERDNGEFSYRGDAAPRLSGGDADTPEAVHDAVYLRDNPAGLIDELWFHAAGCRAWLVVTRDTSSHAIAAVVPARAVARARQEGDAA</sequence>